<organism evidence="5 6">
    <name type="scientific">Phrynosoma platyrhinos</name>
    <name type="common">Desert horned lizard</name>
    <dbReference type="NCBI Taxonomy" id="52577"/>
    <lineage>
        <taxon>Eukaryota</taxon>
        <taxon>Metazoa</taxon>
        <taxon>Chordata</taxon>
        <taxon>Craniata</taxon>
        <taxon>Vertebrata</taxon>
        <taxon>Euteleostomi</taxon>
        <taxon>Lepidosauria</taxon>
        <taxon>Squamata</taxon>
        <taxon>Bifurcata</taxon>
        <taxon>Unidentata</taxon>
        <taxon>Episquamata</taxon>
        <taxon>Toxicofera</taxon>
        <taxon>Iguania</taxon>
        <taxon>Phrynosomatidae</taxon>
        <taxon>Phrynosomatinae</taxon>
        <taxon>Phrynosoma</taxon>
    </lineage>
</organism>
<evidence type="ECO:0000313" key="5">
    <source>
        <dbReference type="EMBL" id="KAH0631420.1"/>
    </source>
</evidence>
<feature type="domain" description="UPAR/Ly6" evidence="4">
    <location>
        <begin position="353"/>
        <end position="429"/>
    </location>
</feature>
<accession>A0ABQ7TNQ1</accession>
<dbReference type="PANTHER" id="PTHR20914:SF30">
    <property type="entry name" value="LY6_PLAUR DOMAIN CONTAINING 9"/>
    <property type="match status" value="1"/>
</dbReference>
<dbReference type="PANTHER" id="PTHR20914">
    <property type="entry name" value="LY6/PLAUR DOMAIN-CONTAINING PROTEIN 8"/>
    <property type="match status" value="1"/>
</dbReference>
<feature type="domain" description="UPAR/Ly6" evidence="4">
    <location>
        <begin position="255"/>
        <end position="338"/>
    </location>
</feature>
<gene>
    <name evidence="5" type="ORF">JD844_005743</name>
</gene>
<evidence type="ECO:0000256" key="1">
    <source>
        <dbReference type="ARBA" id="ARBA00004613"/>
    </source>
</evidence>
<proteinExistence type="predicted"/>
<dbReference type="InterPro" id="IPR045860">
    <property type="entry name" value="Snake_toxin-like_sf"/>
</dbReference>
<keyword evidence="3" id="KW-1015">Disulfide bond</keyword>
<keyword evidence="6" id="KW-1185">Reference proteome</keyword>
<dbReference type="Gene3D" id="2.10.60.10">
    <property type="entry name" value="CD59"/>
    <property type="match status" value="4"/>
</dbReference>
<comment type="subcellular location">
    <subcellularLocation>
        <location evidence="1">Secreted</location>
    </subcellularLocation>
</comment>
<name>A0ABQ7TNQ1_PHRPL</name>
<evidence type="ECO:0000259" key="4">
    <source>
        <dbReference type="Pfam" id="PF00021"/>
    </source>
</evidence>
<protein>
    <recommendedName>
        <fullName evidence="4">UPAR/Ly6 domain-containing protein</fullName>
    </recommendedName>
</protein>
<feature type="domain" description="UPAR/Ly6" evidence="4">
    <location>
        <begin position="87"/>
        <end position="123"/>
    </location>
</feature>
<dbReference type="CDD" id="cd23588">
    <property type="entry name" value="TFP_LU_ECD_PLIG"/>
    <property type="match status" value="1"/>
</dbReference>
<dbReference type="CDD" id="cd23572">
    <property type="entry name" value="TFP_LU_ECD_PINLYP_rpt2"/>
    <property type="match status" value="1"/>
</dbReference>
<reference evidence="5 6" key="1">
    <citation type="journal article" date="2022" name="Gigascience">
        <title>A chromosome-level genome assembly and annotation of the desert horned lizard, Phrynosoma platyrhinos, provides insight into chromosomal rearrangements among reptiles.</title>
        <authorList>
            <person name="Koochekian N."/>
            <person name="Ascanio A."/>
            <person name="Farleigh K."/>
            <person name="Card D.C."/>
            <person name="Schield D.R."/>
            <person name="Castoe T.A."/>
            <person name="Jezkova T."/>
        </authorList>
    </citation>
    <scope>NUCLEOTIDE SEQUENCE [LARGE SCALE GENOMIC DNA]</scope>
    <source>
        <strain evidence="5">NK-2021</strain>
    </source>
</reference>
<evidence type="ECO:0000256" key="2">
    <source>
        <dbReference type="ARBA" id="ARBA00022525"/>
    </source>
</evidence>
<sequence length="435" mass="48361">MYTTENYLEKRERKQIHVHLSSLSMEDRQRKRMRVQGCASPSLCSNPLQYLNIGQGLYERTSIICCLGDACKRAAPRLPLGFVKPNGKECPACFVRRPDRCSQRMVDCSGEETKCLDVEYSKREVPSGLVKPNGKECPACFARIPARCSERMVDCSGKENKCIDVEYTKKEGNPLWCTYCSREGTRCNGYKIVCEPSEKSCFVSAIESTIGWTQSSGGPDSLHPTPQETLSIWAPKDAEEERDKVEDKGERGKANSLRCYTCQGLGSLCRGSNQICANGENTCFVSRIETTLDGPRKRMRVEGCASSTVCKKPLQYLNLGHGLHERTSIICCVGFACRNAFPRIPSGLVKPNGKECPACFAKTPATCEHRMVDCSGEETQCIALLLQNNEDPLHPRIYRKGCITEALCPKLGGTYYIPTGFSVRYRKCNAASPIN</sequence>
<evidence type="ECO:0000313" key="6">
    <source>
        <dbReference type="Proteomes" id="UP000826234"/>
    </source>
</evidence>
<dbReference type="Pfam" id="PF00021">
    <property type="entry name" value="UPAR_LY6"/>
    <property type="match status" value="4"/>
</dbReference>
<feature type="domain" description="UPAR/Ly6" evidence="4">
    <location>
        <begin position="134"/>
        <end position="172"/>
    </location>
</feature>
<dbReference type="InterPro" id="IPR016054">
    <property type="entry name" value="LY6_UPA_recep-like"/>
</dbReference>
<dbReference type="EMBL" id="JAIPUX010000035">
    <property type="protein sequence ID" value="KAH0631420.1"/>
    <property type="molecule type" value="Genomic_DNA"/>
</dbReference>
<keyword evidence="2" id="KW-0964">Secreted</keyword>
<comment type="caution">
    <text evidence="5">The sequence shown here is derived from an EMBL/GenBank/DDBJ whole genome shotgun (WGS) entry which is preliminary data.</text>
</comment>
<evidence type="ECO:0000256" key="3">
    <source>
        <dbReference type="ARBA" id="ARBA00023157"/>
    </source>
</evidence>
<dbReference type="Proteomes" id="UP000826234">
    <property type="component" value="Unassembled WGS sequence"/>
</dbReference>
<dbReference type="SUPFAM" id="SSF57302">
    <property type="entry name" value="Snake toxin-like"/>
    <property type="match status" value="2"/>
</dbReference>
<dbReference type="InterPro" id="IPR050918">
    <property type="entry name" value="CNF-like_PLA2_Inhibitor"/>
</dbReference>